<accession>A0ABY5W0W0</accession>
<keyword evidence="1" id="KW-0472">Membrane</keyword>
<evidence type="ECO:0000313" key="3">
    <source>
        <dbReference type="Proteomes" id="UP001059617"/>
    </source>
</evidence>
<keyword evidence="3" id="KW-1185">Reference proteome</keyword>
<reference evidence="2" key="2">
    <citation type="submission" date="2022-09" db="EMBL/GenBank/DDBJ databases">
        <title>Biosynthetic gene clusters of Dactylosporangioum fulvum.</title>
        <authorList>
            <person name="Caradec T."/>
        </authorList>
    </citation>
    <scope>NUCLEOTIDE SEQUENCE</scope>
    <source>
        <strain evidence="2">NRRL B-16292</strain>
    </source>
</reference>
<protein>
    <submittedName>
        <fullName evidence="2">Uncharacterized protein</fullName>
    </submittedName>
</protein>
<dbReference type="Proteomes" id="UP001059617">
    <property type="component" value="Chromosome"/>
</dbReference>
<gene>
    <name evidence="2" type="ORF">Dfulv_46005</name>
</gene>
<feature type="transmembrane region" description="Helical" evidence="1">
    <location>
        <begin position="6"/>
        <end position="27"/>
    </location>
</feature>
<sequence length="114" mass="13124">MEMSAALAGGAVCLGLVVALVIVLTVVQQRRERVERLRQWAAQHGWQYTVRPQVEWGRRMPGRNKRGSRWPCRSFRPVVAVIAIRSQSRARRLDENRPGAWPWLRQVRDHACGT</sequence>
<evidence type="ECO:0000256" key="1">
    <source>
        <dbReference type="SAM" id="Phobius"/>
    </source>
</evidence>
<evidence type="ECO:0000313" key="2">
    <source>
        <dbReference type="EMBL" id="UWP82333.1"/>
    </source>
</evidence>
<keyword evidence="1" id="KW-0812">Transmembrane</keyword>
<organism evidence="2 3">
    <name type="scientific">Dactylosporangium fulvum</name>
    <dbReference type="NCBI Taxonomy" id="53359"/>
    <lineage>
        <taxon>Bacteria</taxon>
        <taxon>Bacillati</taxon>
        <taxon>Actinomycetota</taxon>
        <taxon>Actinomycetes</taxon>
        <taxon>Micromonosporales</taxon>
        <taxon>Micromonosporaceae</taxon>
        <taxon>Dactylosporangium</taxon>
    </lineage>
</organism>
<keyword evidence="1" id="KW-1133">Transmembrane helix</keyword>
<name>A0ABY5W0W0_9ACTN</name>
<proteinExistence type="predicted"/>
<dbReference type="EMBL" id="CP073720">
    <property type="protein sequence ID" value="UWP82333.1"/>
    <property type="molecule type" value="Genomic_DNA"/>
</dbReference>
<dbReference type="RefSeq" id="WP_259860105.1">
    <property type="nucleotide sequence ID" value="NZ_CP073720.1"/>
</dbReference>
<reference evidence="2" key="1">
    <citation type="submission" date="2021-04" db="EMBL/GenBank/DDBJ databases">
        <authorList>
            <person name="Hartkoorn R.C."/>
            <person name="Beaudoing E."/>
            <person name="Hot D."/>
        </authorList>
    </citation>
    <scope>NUCLEOTIDE SEQUENCE</scope>
    <source>
        <strain evidence="2">NRRL B-16292</strain>
    </source>
</reference>